<dbReference type="Proteomes" id="UP001431209">
    <property type="component" value="Unassembled WGS sequence"/>
</dbReference>
<evidence type="ECO:0000313" key="7">
    <source>
        <dbReference type="Proteomes" id="UP001431209"/>
    </source>
</evidence>
<evidence type="ECO:0000313" key="6">
    <source>
        <dbReference type="EMBL" id="KAL0479569.1"/>
    </source>
</evidence>
<dbReference type="PANTHER" id="PTHR12059">
    <property type="entry name" value="RIBOSOMAL PROTEIN L23-RELATED"/>
    <property type="match status" value="1"/>
</dbReference>
<evidence type="ECO:0000256" key="3">
    <source>
        <dbReference type="ARBA" id="ARBA00023274"/>
    </source>
</evidence>
<dbReference type="GO" id="GO:0005762">
    <property type="term" value="C:mitochondrial large ribosomal subunit"/>
    <property type="evidence" value="ECO:0007669"/>
    <property type="project" value="TreeGrafter"/>
</dbReference>
<dbReference type="Gene3D" id="3.30.70.330">
    <property type="match status" value="1"/>
</dbReference>
<keyword evidence="7" id="KW-1185">Reference proteome</keyword>
<feature type="region of interest" description="Disordered" evidence="5">
    <location>
        <begin position="224"/>
        <end position="247"/>
    </location>
</feature>
<evidence type="ECO:0000256" key="5">
    <source>
        <dbReference type="SAM" id="MobiDB-lite"/>
    </source>
</evidence>
<dbReference type="AlphaFoldDB" id="A0AAW2YR50"/>
<dbReference type="PANTHER" id="PTHR12059:SF5">
    <property type="entry name" value="LARGE RIBOSOMAL SUBUNIT PROTEIN UL23M"/>
    <property type="match status" value="1"/>
</dbReference>
<organism evidence="6 7">
    <name type="scientific">Acrasis kona</name>
    <dbReference type="NCBI Taxonomy" id="1008807"/>
    <lineage>
        <taxon>Eukaryota</taxon>
        <taxon>Discoba</taxon>
        <taxon>Heterolobosea</taxon>
        <taxon>Tetramitia</taxon>
        <taxon>Eutetramitia</taxon>
        <taxon>Acrasidae</taxon>
        <taxon>Acrasis</taxon>
    </lineage>
</organism>
<name>A0AAW2YR50_9EUKA</name>
<dbReference type="InterPro" id="IPR012678">
    <property type="entry name" value="Ribosomal_uL23/eL15/eS24_sf"/>
</dbReference>
<dbReference type="GO" id="GO:0032543">
    <property type="term" value="P:mitochondrial translation"/>
    <property type="evidence" value="ECO:0007669"/>
    <property type="project" value="TreeGrafter"/>
</dbReference>
<proteinExistence type="inferred from homology"/>
<evidence type="ECO:0000256" key="1">
    <source>
        <dbReference type="ARBA" id="ARBA00006700"/>
    </source>
</evidence>
<comment type="caution">
    <text evidence="6">The sequence shown here is derived from an EMBL/GenBank/DDBJ whole genome shotgun (WGS) entry which is preliminary data.</text>
</comment>
<evidence type="ECO:0000256" key="2">
    <source>
        <dbReference type="ARBA" id="ARBA00022980"/>
    </source>
</evidence>
<dbReference type="InterPro" id="IPR012677">
    <property type="entry name" value="Nucleotide-bd_a/b_plait_sf"/>
</dbReference>
<accession>A0AAW2YR50</accession>
<dbReference type="InterPro" id="IPR013025">
    <property type="entry name" value="Ribosomal_uL23-like"/>
</dbReference>
<reference evidence="6 7" key="1">
    <citation type="submission" date="2024-03" db="EMBL/GenBank/DDBJ databases">
        <title>The Acrasis kona genome and developmental transcriptomes reveal deep origins of eukaryotic multicellular pathways.</title>
        <authorList>
            <person name="Sheikh S."/>
            <person name="Fu C.-J."/>
            <person name="Brown M.W."/>
            <person name="Baldauf S.L."/>
        </authorList>
    </citation>
    <scope>NUCLEOTIDE SEQUENCE [LARGE SCALE GENOMIC DNA]</scope>
    <source>
        <strain evidence="6 7">ATCC MYA-3509</strain>
    </source>
</reference>
<dbReference type="SUPFAM" id="SSF54189">
    <property type="entry name" value="Ribosomal proteins S24e, L23 and L15e"/>
    <property type="match status" value="1"/>
</dbReference>
<evidence type="ECO:0000256" key="4">
    <source>
        <dbReference type="ARBA" id="ARBA00039977"/>
    </source>
</evidence>
<keyword evidence="3" id="KW-0687">Ribonucleoprotein</keyword>
<comment type="similarity">
    <text evidence="1">Belongs to the universal ribosomal protein uL23 family.</text>
</comment>
<dbReference type="GO" id="GO:0003735">
    <property type="term" value="F:structural constituent of ribosome"/>
    <property type="evidence" value="ECO:0007669"/>
    <property type="project" value="InterPro"/>
</dbReference>
<sequence>MMLSSLRRTLSLSSRFTIGNIRNTTITPLYVNKPIFVQRSVIPENIHRDYTVSMKRKKKKRKGATTPLFPRLSERRRRLFVGIARSKGHQDPQIWQKDVVKKRTVVTFPNRYMYLDIPSVLNKTRVVVFRTPHLEFTKPEIKGMLKSYYGLNIKKVNTAIYHGKKRKTRKGIMKVTKDYKKIYVHLNEEIDIKWPEDVKRYIARNRDKRLNKIYEMEEKVLEEEKEQAEKEAQAEANAPKEIPQLGN</sequence>
<dbReference type="EMBL" id="JAOPGA020000576">
    <property type="protein sequence ID" value="KAL0479569.1"/>
    <property type="molecule type" value="Genomic_DNA"/>
</dbReference>
<protein>
    <recommendedName>
        <fullName evidence="4">Large ribosomal subunit protein uL23m</fullName>
    </recommendedName>
</protein>
<dbReference type="Pfam" id="PF00276">
    <property type="entry name" value="Ribosomal_L23"/>
    <property type="match status" value="1"/>
</dbReference>
<gene>
    <name evidence="6" type="ORF">AKO1_007775</name>
</gene>
<keyword evidence="2" id="KW-0689">Ribosomal protein</keyword>